<dbReference type="PANTHER" id="PTHR43179:SF7">
    <property type="entry name" value="RHAMNOSYLTRANSFERASE WBBL"/>
    <property type="match status" value="1"/>
</dbReference>
<protein>
    <submittedName>
        <fullName evidence="2">Glycosyltransferase family 2 protein</fullName>
    </submittedName>
</protein>
<dbReference type="RefSeq" id="WP_343764876.1">
    <property type="nucleotide sequence ID" value="NZ_BAAAFG010000013.1"/>
</dbReference>
<organism evidence="2 3">
    <name type="scientific">Gangjinia marincola</name>
    <dbReference type="NCBI Taxonomy" id="578463"/>
    <lineage>
        <taxon>Bacteria</taxon>
        <taxon>Pseudomonadati</taxon>
        <taxon>Bacteroidota</taxon>
        <taxon>Flavobacteriia</taxon>
        <taxon>Flavobacteriales</taxon>
        <taxon>Flavobacteriaceae</taxon>
        <taxon>Gangjinia</taxon>
    </lineage>
</organism>
<accession>A0ABN1MFV0</accession>
<dbReference type="PANTHER" id="PTHR43179">
    <property type="entry name" value="RHAMNOSYLTRANSFERASE WBBL"/>
    <property type="match status" value="1"/>
</dbReference>
<comment type="caution">
    <text evidence="2">The sequence shown here is derived from an EMBL/GenBank/DDBJ whole genome shotgun (WGS) entry which is preliminary data.</text>
</comment>
<dbReference type="Pfam" id="PF00535">
    <property type="entry name" value="Glycos_transf_2"/>
    <property type="match status" value="1"/>
</dbReference>
<gene>
    <name evidence="2" type="ORF">GCM10009117_11980</name>
</gene>
<proteinExistence type="predicted"/>
<name>A0ABN1MFV0_9FLAO</name>
<sequence length="374" mass="41676">MKLSVVILNYNVRYFLQLCLQSVAKALEEIDAEIIVVDNASADDSMKMVAAEFPQVKCIQNTENLGFSKGNNVGIASAEGEYICILNPDTVVAQDTFKEVLAFAEKMPDFGAVGVQLIDGRGHFLPESKRNIPTPRVAFAKLLGKSNAYYANDLKPDENGPVQVLVGAFMLFKKEVYKEVGGLDETYFMYGEDIDLSYSLLNAGYQNYYFGTNKIVHFKGESSPKDAVYLDRFYGAMRIFYQKYFARNPITNSLVQLSLAVAKKAAAFQTKEKPGHNVDSEKMILISNDMLLAEAFREESLITLLVSVEELQSIQLDNQTLLFDAGTVSFSEIIETISNLKNSGLTFKIRPANCNFILGSNHSDQLGEIRLVKY</sequence>
<dbReference type="CDD" id="cd04186">
    <property type="entry name" value="GT_2_like_c"/>
    <property type="match status" value="1"/>
</dbReference>
<feature type="domain" description="Glycosyltransferase 2-like" evidence="1">
    <location>
        <begin position="4"/>
        <end position="180"/>
    </location>
</feature>
<dbReference type="InterPro" id="IPR001173">
    <property type="entry name" value="Glyco_trans_2-like"/>
</dbReference>
<evidence type="ECO:0000259" key="1">
    <source>
        <dbReference type="Pfam" id="PF00535"/>
    </source>
</evidence>
<reference evidence="2 3" key="1">
    <citation type="journal article" date="2019" name="Int. J. Syst. Evol. Microbiol.">
        <title>The Global Catalogue of Microorganisms (GCM) 10K type strain sequencing project: providing services to taxonomists for standard genome sequencing and annotation.</title>
        <authorList>
            <consortium name="The Broad Institute Genomics Platform"/>
            <consortium name="The Broad Institute Genome Sequencing Center for Infectious Disease"/>
            <person name="Wu L."/>
            <person name="Ma J."/>
        </authorList>
    </citation>
    <scope>NUCLEOTIDE SEQUENCE [LARGE SCALE GENOMIC DNA]</scope>
    <source>
        <strain evidence="2 3">JCM 16082</strain>
    </source>
</reference>
<evidence type="ECO:0000313" key="2">
    <source>
        <dbReference type="EMBL" id="GAA0872051.1"/>
    </source>
</evidence>
<dbReference type="Proteomes" id="UP001500507">
    <property type="component" value="Unassembled WGS sequence"/>
</dbReference>
<dbReference type="Gene3D" id="3.90.550.10">
    <property type="entry name" value="Spore Coat Polysaccharide Biosynthesis Protein SpsA, Chain A"/>
    <property type="match status" value="1"/>
</dbReference>
<keyword evidence="3" id="KW-1185">Reference proteome</keyword>
<dbReference type="SUPFAM" id="SSF53448">
    <property type="entry name" value="Nucleotide-diphospho-sugar transferases"/>
    <property type="match status" value="1"/>
</dbReference>
<evidence type="ECO:0000313" key="3">
    <source>
        <dbReference type="Proteomes" id="UP001500507"/>
    </source>
</evidence>
<dbReference type="InterPro" id="IPR029044">
    <property type="entry name" value="Nucleotide-diphossugar_trans"/>
</dbReference>
<dbReference type="EMBL" id="BAAAFG010000013">
    <property type="protein sequence ID" value="GAA0872051.1"/>
    <property type="molecule type" value="Genomic_DNA"/>
</dbReference>